<dbReference type="Proteomes" id="UP000290407">
    <property type="component" value="Unassembled WGS sequence"/>
</dbReference>
<comment type="caution">
    <text evidence="1">The sequence shown here is derived from an EMBL/GenBank/DDBJ whole genome shotgun (WGS) entry which is preliminary data.</text>
</comment>
<accession>A0A4Q2UKW7</accession>
<dbReference type="EMBL" id="SBLB01000008">
    <property type="protein sequence ID" value="RYC67479.1"/>
    <property type="molecule type" value="Genomic_DNA"/>
</dbReference>
<keyword evidence="2" id="KW-1185">Reference proteome</keyword>
<sequence length="114" mass="12788">MAGSGGGFTGFTTTYILLDNGQLFRKHHGDTTYLPLGKQKRALVRRFFTAAEDTCQIKTTRYDQPGNRSRFVGWQQGEQTYRVTWSVADTAVPAAYPALYNAFMAMIPDSVRLN</sequence>
<gene>
    <name evidence="1" type="ORF">EQG79_24365</name>
</gene>
<dbReference type="AlphaFoldDB" id="A0A4Q2UKW7"/>
<protein>
    <submittedName>
        <fullName evidence="1">Uncharacterized protein</fullName>
    </submittedName>
</protein>
<evidence type="ECO:0000313" key="2">
    <source>
        <dbReference type="Proteomes" id="UP000290407"/>
    </source>
</evidence>
<name>A0A4Q2UKW7_9BACT</name>
<evidence type="ECO:0000313" key="1">
    <source>
        <dbReference type="EMBL" id="RYC67479.1"/>
    </source>
</evidence>
<proteinExistence type="predicted"/>
<organism evidence="1 2">
    <name type="scientific">Spirosoma sordidisoli</name>
    <dbReference type="NCBI Taxonomy" id="2502893"/>
    <lineage>
        <taxon>Bacteria</taxon>
        <taxon>Pseudomonadati</taxon>
        <taxon>Bacteroidota</taxon>
        <taxon>Cytophagia</taxon>
        <taxon>Cytophagales</taxon>
        <taxon>Cytophagaceae</taxon>
        <taxon>Spirosoma</taxon>
    </lineage>
</organism>
<reference evidence="1 2" key="1">
    <citation type="submission" date="2019-01" db="EMBL/GenBank/DDBJ databases">
        <title>Spirosoma flava sp. nov., a propanil-degrading bacterium isolated from herbicide-contaminated soil.</title>
        <authorList>
            <person name="Zhang L."/>
            <person name="Jiang J.-D."/>
        </authorList>
    </citation>
    <scope>NUCLEOTIDE SEQUENCE [LARGE SCALE GENOMIC DNA]</scope>
    <source>
        <strain evidence="1 2">TY50</strain>
    </source>
</reference>